<accession>A0A4S5BXL8</accession>
<dbReference type="AlphaFoldDB" id="A0A4S5BXL8"/>
<organism evidence="1 2">
    <name type="scientific">Lampropedia aestuarii</name>
    <dbReference type="NCBI Taxonomy" id="2562762"/>
    <lineage>
        <taxon>Bacteria</taxon>
        <taxon>Pseudomonadati</taxon>
        <taxon>Pseudomonadota</taxon>
        <taxon>Betaproteobacteria</taxon>
        <taxon>Burkholderiales</taxon>
        <taxon>Comamonadaceae</taxon>
        <taxon>Lampropedia</taxon>
    </lineage>
</organism>
<dbReference type="Proteomes" id="UP000306236">
    <property type="component" value="Unassembled WGS sequence"/>
</dbReference>
<dbReference type="RefSeq" id="WP_136405089.1">
    <property type="nucleotide sequence ID" value="NZ_SSWX01000002.1"/>
</dbReference>
<sequence>MGKNQSDTSPQKPVADWERIELDYRAGIKSLREIAEGSGVSHVTISKRAKRDGWTRDLASKIQAKADELVNKALVNNSVNSASPVNERKTVEDVGQLIATVKLSHQADIRRTRKIVNALFDELEQQTDPETVALMQDLGDLMRTPDERGMDRMNDLYQKIISLPERSKTAKVLGETLRIAIDLERQAFNMDAKEQAQPGQPGFVPLSVAVAFVDPPKRPAEDDDE</sequence>
<dbReference type="OrthoDB" id="8641910at2"/>
<dbReference type="EMBL" id="SSWX01000002">
    <property type="protein sequence ID" value="THJ36183.1"/>
    <property type="molecule type" value="Genomic_DNA"/>
</dbReference>
<keyword evidence="2" id="KW-1185">Reference proteome</keyword>
<evidence type="ECO:0000313" key="2">
    <source>
        <dbReference type="Proteomes" id="UP000306236"/>
    </source>
</evidence>
<gene>
    <name evidence="1" type="ORF">E8K88_02655</name>
</gene>
<name>A0A4S5BXL8_9BURK</name>
<reference evidence="1 2" key="1">
    <citation type="submission" date="2019-04" db="EMBL/GenBank/DDBJ databases">
        <title>Lampropedia sp YIM MLB12 draf genome.</title>
        <authorList>
            <person name="Wang Y.-X."/>
        </authorList>
    </citation>
    <scope>NUCLEOTIDE SEQUENCE [LARGE SCALE GENOMIC DNA]</scope>
    <source>
        <strain evidence="1 2">YIM MLB12</strain>
    </source>
</reference>
<evidence type="ECO:0000313" key="1">
    <source>
        <dbReference type="EMBL" id="THJ36183.1"/>
    </source>
</evidence>
<comment type="caution">
    <text evidence="1">The sequence shown here is derived from an EMBL/GenBank/DDBJ whole genome shotgun (WGS) entry which is preliminary data.</text>
</comment>
<protein>
    <submittedName>
        <fullName evidence="1">Uncharacterized protein</fullName>
    </submittedName>
</protein>
<proteinExistence type="predicted"/>